<gene>
    <name evidence="2" type="ORF">PRZ48_004282</name>
</gene>
<organism evidence="2 3">
    <name type="scientific">Zasmidium cellare</name>
    <name type="common">Wine cellar mold</name>
    <name type="synonym">Racodium cellare</name>
    <dbReference type="NCBI Taxonomy" id="395010"/>
    <lineage>
        <taxon>Eukaryota</taxon>
        <taxon>Fungi</taxon>
        <taxon>Dikarya</taxon>
        <taxon>Ascomycota</taxon>
        <taxon>Pezizomycotina</taxon>
        <taxon>Dothideomycetes</taxon>
        <taxon>Dothideomycetidae</taxon>
        <taxon>Mycosphaerellales</taxon>
        <taxon>Mycosphaerellaceae</taxon>
        <taxon>Zasmidium</taxon>
    </lineage>
</organism>
<evidence type="ECO:0000256" key="1">
    <source>
        <dbReference type="SAM" id="SignalP"/>
    </source>
</evidence>
<keyword evidence="3" id="KW-1185">Reference proteome</keyword>
<dbReference type="EMBL" id="JAXOVC010000003">
    <property type="protein sequence ID" value="KAK4503367.1"/>
    <property type="molecule type" value="Genomic_DNA"/>
</dbReference>
<proteinExistence type="predicted"/>
<comment type="caution">
    <text evidence="2">The sequence shown here is derived from an EMBL/GenBank/DDBJ whole genome shotgun (WGS) entry which is preliminary data.</text>
</comment>
<feature type="chain" id="PRO_5047247327" evidence="1">
    <location>
        <begin position="16"/>
        <end position="220"/>
    </location>
</feature>
<protein>
    <submittedName>
        <fullName evidence="2">Uncharacterized protein</fullName>
    </submittedName>
</protein>
<reference evidence="2 3" key="1">
    <citation type="journal article" date="2023" name="G3 (Bethesda)">
        <title>A chromosome-level genome assembly of Zasmidium syzygii isolated from banana leaves.</title>
        <authorList>
            <person name="van Westerhoven A.C."/>
            <person name="Mehrabi R."/>
            <person name="Talebi R."/>
            <person name="Steentjes M.B.F."/>
            <person name="Corcolon B."/>
            <person name="Chong P.A."/>
            <person name="Kema G.H.J."/>
            <person name="Seidl M.F."/>
        </authorList>
    </citation>
    <scope>NUCLEOTIDE SEQUENCE [LARGE SCALE GENOMIC DNA]</scope>
    <source>
        <strain evidence="2 3">P124</strain>
    </source>
</reference>
<evidence type="ECO:0000313" key="3">
    <source>
        <dbReference type="Proteomes" id="UP001305779"/>
    </source>
</evidence>
<dbReference type="Proteomes" id="UP001305779">
    <property type="component" value="Unassembled WGS sequence"/>
</dbReference>
<accession>A0ABR0EPD4</accession>
<keyword evidence="1" id="KW-0732">Signal</keyword>
<feature type="signal peptide" evidence="1">
    <location>
        <begin position="1"/>
        <end position="15"/>
    </location>
</feature>
<evidence type="ECO:0000313" key="2">
    <source>
        <dbReference type="EMBL" id="KAK4503367.1"/>
    </source>
</evidence>
<name>A0ABR0EPD4_ZASCE</name>
<sequence>MQVVLLSLLAGLTAAWPYEKPNAAAPLKRQGPIYEAPDGLKNTQVFISDTTMKWGTVNPLDVIKRLDSECDSSGCNSTFTEETNIHLGNGNLVPATITIDVQSNYEAWAKRGLAQIHAVFMEEIMKDDSSEREEKWTDHNCVAGPVPICSNTERSYFQYFAPKRINVRQEEDDFQMQWDISVEADSGPGMCKLVTGMGAAITAGVASLTGAFGVAAIFCD</sequence>